<dbReference type="Proteomes" id="UP000075882">
    <property type="component" value="Unassembled WGS sequence"/>
</dbReference>
<dbReference type="EnsemblMetazoa" id="ACOM033631-RA">
    <property type="protein sequence ID" value="ACOM033631-PA.1"/>
    <property type="gene ID" value="ACOM033631"/>
</dbReference>
<feature type="region of interest" description="Disordered" evidence="1">
    <location>
        <begin position="77"/>
        <end position="110"/>
    </location>
</feature>
<evidence type="ECO:0000256" key="1">
    <source>
        <dbReference type="SAM" id="MobiDB-lite"/>
    </source>
</evidence>
<name>A0A8W7PL59_ANOCL</name>
<evidence type="ECO:0000256" key="2">
    <source>
        <dbReference type="SAM" id="Phobius"/>
    </source>
</evidence>
<accession>A0A8W7PL59</accession>
<feature type="compositionally biased region" description="Acidic residues" evidence="1">
    <location>
        <begin position="320"/>
        <end position="340"/>
    </location>
</feature>
<feature type="compositionally biased region" description="Low complexity" evidence="1">
    <location>
        <begin position="285"/>
        <end position="296"/>
    </location>
</feature>
<keyword evidence="2" id="KW-0812">Transmembrane</keyword>
<feature type="transmembrane region" description="Helical" evidence="2">
    <location>
        <begin position="146"/>
        <end position="168"/>
    </location>
</feature>
<sequence length="358" mass="36832">MSCRGCSLRSVSANLEPGKAGRAPARFVCLPGQSQMIDVDVVSPRHAPEGYLCYKFVRVSVATPCAMQEPVLEQDPAADPFLSAGSDSDQEDDSSSEGSSVASSSSGSISVSFPARTVGALCPVAGENVKIIVEPGQKKSPTSKMAMCGCALVIVLATTTVMCCYVLLRFIVLSTTREAPDPCPPTLPTHPEPYLPHDLSPTVRRHDRGRCNLPPSVDIFQTLLDLGPAPRSRSSSTGGNANGGGSISGGSGGSAGGSSVAIGDGLARSERSLSMPTPTEEEVRGAPGASVASSGAEGAGVGGGEDSEGRPMASLAVPELTDDDQTSDELEDELEEELESAEAGLLNLARARLSRSVR</sequence>
<dbReference type="AlphaFoldDB" id="A0A8W7PL59"/>
<evidence type="ECO:0000313" key="3">
    <source>
        <dbReference type="EnsemblMetazoa" id="ACOM033631-PA.1"/>
    </source>
</evidence>
<proteinExistence type="predicted"/>
<reference evidence="3" key="1">
    <citation type="submission" date="2022-08" db="UniProtKB">
        <authorList>
            <consortium name="EnsemblMetazoa"/>
        </authorList>
    </citation>
    <scope>IDENTIFICATION</scope>
</reference>
<organism evidence="3">
    <name type="scientific">Anopheles coluzzii</name>
    <name type="common">African malaria mosquito</name>
    <dbReference type="NCBI Taxonomy" id="1518534"/>
    <lineage>
        <taxon>Eukaryota</taxon>
        <taxon>Metazoa</taxon>
        <taxon>Ecdysozoa</taxon>
        <taxon>Arthropoda</taxon>
        <taxon>Hexapoda</taxon>
        <taxon>Insecta</taxon>
        <taxon>Pterygota</taxon>
        <taxon>Neoptera</taxon>
        <taxon>Endopterygota</taxon>
        <taxon>Diptera</taxon>
        <taxon>Nematocera</taxon>
        <taxon>Culicoidea</taxon>
        <taxon>Culicidae</taxon>
        <taxon>Anophelinae</taxon>
        <taxon>Anopheles</taxon>
    </lineage>
</organism>
<feature type="region of interest" description="Disordered" evidence="1">
    <location>
        <begin position="226"/>
        <end position="341"/>
    </location>
</feature>
<feature type="compositionally biased region" description="Gly residues" evidence="1">
    <location>
        <begin position="240"/>
        <end position="256"/>
    </location>
</feature>
<protein>
    <submittedName>
        <fullName evidence="3">Uncharacterized protein</fullName>
    </submittedName>
</protein>
<keyword evidence="2" id="KW-0472">Membrane</keyword>
<feature type="compositionally biased region" description="Low complexity" evidence="1">
    <location>
        <begin position="96"/>
        <end position="110"/>
    </location>
</feature>
<keyword evidence="2" id="KW-1133">Transmembrane helix</keyword>